<comment type="caution">
    <text evidence="2">The sequence shown here is derived from an EMBL/GenBank/DDBJ whole genome shotgun (WGS) entry which is preliminary data.</text>
</comment>
<dbReference type="EMBL" id="BKCJ010321547">
    <property type="protein sequence ID" value="GEZ77215.1"/>
    <property type="molecule type" value="Genomic_DNA"/>
</dbReference>
<evidence type="ECO:0000256" key="1">
    <source>
        <dbReference type="SAM" id="MobiDB-lite"/>
    </source>
</evidence>
<gene>
    <name evidence="2" type="ORF">Tci_549188</name>
</gene>
<feature type="compositionally biased region" description="Pro residues" evidence="1">
    <location>
        <begin position="225"/>
        <end position="239"/>
    </location>
</feature>
<reference evidence="2" key="1">
    <citation type="journal article" date="2019" name="Sci. Rep.">
        <title>Draft genome of Tanacetum cinerariifolium, the natural source of mosquito coil.</title>
        <authorList>
            <person name="Yamashiro T."/>
            <person name="Shiraishi A."/>
            <person name="Satake H."/>
            <person name="Nakayama K."/>
        </authorList>
    </citation>
    <scope>NUCLEOTIDE SEQUENCE</scope>
</reference>
<feature type="region of interest" description="Disordered" evidence="1">
    <location>
        <begin position="189"/>
        <end position="247"/>
    </location>
</feature>
<dbReference type="AlphaFoldDB" id="A0A699IS39"/>
<accession>A0A699IS39</accession>
<evidence type="ECO:0000313" key="2">
    <source>
        <dbReference type="EMBL" id="GEZ77215.1"/>
    </source>
</evidence>
<feature type="region of interest" description="Disordered" evidence="1">
    <location>
        <begin position="128"/>
        <end position="165"/>
    </location>
</feature>
<protein>
    <submittedName>
        <fullName evidence="2">Uncharacterized protein</fullName>
    </submittedName>
</protein>
<proteinExistence type="predicted"/>
<feature type="compositionally biased region" description="Low complexity" evidence="1">
    <location>
        <begin position="128"/>
        <end position="146"/>
    </location>
</feature>
<name>A0A699IS39_TANCI</name>
<organism evidence="2">
    <name type="scientific">Tanacetum cinerariifolium</name>
    <name type="common">Dalmatian daisy</name>
    <name type="synonym">Chrysanthemum cinerariifolium</name>
    <dbReference type="NCBI Taxonomy" id="118510"/>
    <lineage>
        <taxon>Eukaryota</taxon>
        <taxon>Viridiplantae</taxon>
        <taxon>Streptophyta</taxon>
        <taxon>Embryophyta</taxon>
        <taxon>Tracheophyta</taxon>
        <taxon>Spermatophyta</taxon>
        <taxon>Magnoliopsida</taxon>
        <taxon>eudicotyledons</taxon>
        <taxon>Gunneridae</taxon>
        <taxon>Pentapetalae</taxon>
        <taxon>asterids</taxon>
        <taxon>campanulids</taxon>
        <taxon>Asterales</taxon>
        <taxon>Asteraceae</taxon>
        <taxon>Asteroideae</taxon>
        <taxon>Anthemideae</taxon>
        <taxon>Anthemidinae</taxon>
        <taxon>Tanacetum</taxon>
    </lineage>
</organism>
<sequence>MARRWLFQKLSFEEIFIWMMLTGLNACRMMRVLRSLQDMVRNVDSPSVETPLFASMLVQPQPQAEEGRKFNFSMYVFDSLVRNVDSSTKFYMVGKGFCKVDTPLFEGMILAQQDNDVATEGAASVAVDDVPVVVDEPSIPSPTSTTQPPPPSQDLPSTSKQVGEDAKEVNVDDVLAAGIADKGVASVNDDDVPAAVNEPSISSPTPSTQPPPTSQDIPSTSQVYPTPPPSSIAQPPSPQQQPQSSQNARISIDLLQNLVKKLKRMNKLKASRLRRLKKVGTAPKVEKSNDTIMDDVSKQGRMINDMDADVDVTLKDIAKDVVVDAKTEESADVQGKQAESQAQIYQIDLKHADKVLSMQDDKVEPAELQEVV</sequence>